<gene>
    <name evidence="2" type="ORF">O1G21_02595</name>
</gene>
<feature type="transmembrane region" description="Helical" evidence="1">
    <location>
        <begin position="22"/>
        <end position="39"/>
    </location>
</feature>
<evidence type="ECO:0000256" key="1">
    <source>
        <dbReference type="SAM" id="Phobius"/>
    </source>
</evidence>
<reference evidence="3" key="1">
    <citation type="submission" date="2022-12" db="EMBL/GenBank/DDBJ databases">
        <authorList>
            <person name="Mo P."/>
        </authorList>
    </citation>
    <scope>NUCLEOTIDE SEQUENCE [LARGE SCALE GENOMIC DNA]</scope>
    <source>
        <strain evidence="3">HUAS 3-15</strain>
    </source>
</reference>
<feature type="transmembrane region" description="Helical" evidence="1">
    <location>
        <begin position="51"/>
        <end position="72"/>
    </location>
</feature>
<keyword evidence="1" id="KW-0472">Membrane</keyword>
<sequence>MSSSAEGPSDSESSTLDHIKNGLGLFLTAFVAAVNFLGLQSSELTTVLRNNPLEAAVVAGILLLALAIAMTATFFSNSRRMPPYFVPAIFAACIGLVPLVICVIDIPRRTPPEACLWVSLIAGGLFSAMVVLGFYWCGWKRSLTWIHRFLRYRTTAVPAVVDPPVWAELPPSPVPRTGPRPGITSVLLICAVILTSLATFAAARLETKSQTAAAYPQISASLKNSGSVGAVSVTVESSKLAYGDKIGVIVQAVPRTFPLADTCFGGTDPAKKYWRLDDCLLNAVCNTVHHETNPCDVITSGSLEPDANGTVKAVIDNPVSLSAYQFIDVRAQICDLDTTSGSHTCVYDKRRTAAVFLGVPAV</sequence>
<evidence type="ECO:0000313" key="2">
    <source>
        <dbReference type="EMBL" id="WBP84845.1"/>
    </source>
</evidence>
<feature type="transmembrane region" description="Helical" evidence="1">
    <location>
        <begin position="116"/>
        <end position="136"/>
    </location>
</feature>
<accession>A0ABY7PWX3</accession>
<protein>
    <submittedName>
        <fullName evidence="2">Uncharacterized protein</fullName>
    </submittedName>
</protein>
<keyword evidence="1" id="KW-0812">Transmembrane</keyword>
<name>A0ABY7PWX3_9ACTN</name>
<keyword evidence="3" id="KW-1185">Reference proteome</keyword>
<feature type="transmembrane region" description="Helical" evidence="1">
    <location>
        <begin position="84"/>
        <end position="104"/>
    </location>
</feature>
<organism evidence="2 3">
    <name type="scientific">Kitasatospora cathayae</name>
    <dbReference type="NCBI Taxonomy" id="3004092"/>
    <lineage>
        <taxon>Bacteria</taxon>
        <taxon>Bacillati</taxon>
        <taxon>Actinomycetota</taxon>
        <taxon>Actinomycetes</taxon>
        <taxon>Kitasatosporales</taxon>
        <taxon>Streptomycetaceae</taxon>
        <taxon>Kitasatospora</taxon>
    </lineage>
</organism>
<dbReference type="Proteomes" id="UP001212821">
    <property type="component" value="Chromosome"/>
</dbReference>
<proteinExistence type="predicted"/>
<evidence type="ECO:0000313" key="3">
    <source>
        <dbReference type="Proteomes" id="UP001212821"/>
    </source>
</evidence>
<dbReference type="RefSeq" id="WP_270140375.1">
    <property type="nucleotide sequence ID" value="NZ_CP115450.1"/>
</dbReference>
<feature type="transmembrane region" description="Helical" evidence="1">
    <location>
        <begin position="182"/>
        <end position="203"/>
    </location>
</feature>
<dbReference type="EMBL" id="CP115450">
    <property type="protein sequence ID" value="WBP84845.1"/>
    <property type="molecule type" value="Genomic_DNA"/>
</dbReference>
<keyword evidence="1" id="KW-1133">Transmembrane helix</keyword>